<evidence type="ECO:0008006" key="3">
    <source>
        <dbReference type="Google" id="ProtNLM"/>
    </source>
</evidence>
<evidence type="ECO:0000313" key="1">
    <source>
        <dbReference type="EMBL" id="QJA57091.1"/>
    </source>
</evidence>
<dbReference type="AlphaFoldDB" id="A0A6M3II87"/>
<gene>
    <name evidence="2" type="ORF">MM415A01874_0009</name>
    <name evidence="1" type="ORF">MM415B01715_0003</name>
</gene>
<sequence length="52" mass="5962">MDGITVMCPKCAQEFNEEEVEFIDVEEDLFGEDVETFVCPNCETEVKSLRRG</sequence>
<dbReference type="EMBL" id="MT142138">
    <property type="protein sequence ID" value="QJA75061.1"/>
    <property type="molecule type" value="Genomic_DNA"/>
</dbReference>
<reference evidence="1" key="1">
    <citation type="submission" date="2020-03" db="EMBL/GenBank/DDBJ databases">
        <title>The deep terrestrial virosphere.</title>
        <authorList>
            <person name="Holmfeldt K."/>
            <person name="Nilsson E."/>
            <person name="Simone D."/>
            <person name="Lopez-Fernandez M."/>
            <person name="Wu X."/>
            <person name="de Brujin I."/>
            <person name="Lundin D."/>
            <person name="Andersson A."/>
            <person name="Bertilsson S."/>
            <person name="Dopson M."/>
        </authorList>
    </citation>
    <scope>NUCLEOTIDE SEQUENCE</scope>
    <source>
        <strain evidence="2">MM415A01874</strain>
        <strain evidence="1">MM415B01715</strain>
    </source>
</reference>
<dbReference type="EMBL" id="MT141254">
    <property type="protein sequence ID" value="QJA57091.1"/>
    <property type="molecule type" value="Genomic_DNA"/>
</dbReference>
<accession>A0A6M3II87</accession>
<proteinExistence type="predicted"/>
<organism evidence="1">
    <name type="scientific">viral metagenome</name>
    <dbReference type="NCBI Taxonomy" id="1070528"/>
    <lineage>
        <taxon>unclassified sequences</taxon>
        <taxon>metagenomes</taxon>
        <taxon>organismal metagenomes</taxon>
    </lineage>
</organism>
<evidence type="ECO:0000313" key="2">
    <source>
        <dbReference type="EMBL" id="QJA75061.1"/>
    </source>
</evidence>
<name>A0A6M3II87_9ZZZZ</name>
<protein>
    <recommendedName>
        <fullName evidence="3">Small CPxCG-related zinc finger protein</fullName>
    </recommendedName>
</protein>